<dbReference type="EMBL" id="KI914032">
    <property type="protein sequence ID" value="ETV90557.1"/>
    <property type="molecule type" value="Genomic_DNA"/>
</dbReference>
<feature type="transmembrane region" description="Helical" evidence="9">
    <location>
        <begin position="48"/>
        <end position="65"/>
    </location>
</feature>
<dbReference type="VEuPathDB" id="FungiDB:H310_14682"/>
<accession>A0A024TB43</accession>
<evidence type="ECO:0000256" key="6">
    <source>
        <dbReference type="ARBA" id="ARBA00022989"/>
    </source>
</evidence>
<feature type="transmembrane region" description="Helical" evidence="9">
    <location>
        <begin position="85"/>
        <end position="104"/>
    </location>
</feature>
<keyword evidence="4 9" id="KW-0812">Transmembrane</keyword>
<evidence type="ECO:0000256" key="1">
    <source>
        <dbReference type="ARBA" id="ARBA00004141"/>
    </source>
</evidence>
<dbReference type="GO" id="GO:0005886">
    <property type="term" value="C:plasma membrane"/>
    <property type="evidence" value="ECO:0007669"/>
    <property type="project" value="TreeGrafter"/>
</dbReference>
<dbReference type="Gene3D" id="1.20.1510.10">
    <property type="entry name" value="Cation efflux protein transmembrane domain"/>
    <property type="match status" value="1"/>
</dbReference>
<dbReference type="eggNOG" id="KOG1482">
    <property type="taxonomic scope" value="Eukaryota"/>
</dbReference>
<feature type="transmembrane region" description="Helical" evidence="9">
    <location>
        <begin position="263"/>
        <end position="282"/>
    </location>
</feature>
<dbReference type="PANTHER" id="PTHR11562:SF17">
    <property type="entry name" value="RE54080P-RELATED"/>
    <property type="match status" value="1"/>
</dbReference>
<keyword evidence="6 9" id="KW-1133">Transmembrane helix</keyword>
<evidence type="ECO:0000256" key="7">
    <source>
        <dbReference type="ARBA" id="ARBA00023065"/>
    </source>
</evidence>
<comment type="similarity">
    <text evidence="2">Belongs to the cation diffusion facilitator (CDF) transporter (TC 2.A.4) family. SLC30A subfamily.</text>
</comment>
<feature type="domain" description="Cation efflux protein transmembrane" evidence="10">
    <location>
        <begin position="17"/>
        <end position="317"/>
    </location>
</feature>
<dbReference type="RefSeq" id="XP_008880807.1">
    <property type="nucleotide sequence ID" value="XM_008882585.1"/>
</dbReference>
<evidence type="ECO:0008006" key="13">
    <source>
        <dbReference type="Google" id="ProtNLM"/>
    </source>
</evidence>
<feature type="transmembrane region" description="Helical" evidence="9">
    <location>
        <begin position="15"/>
        <end position="36"/>
    </location>
</feature>
<organism evidence="12">
    <name type="scientific">Aphanomyces invadans</name>
    <dbReference type="NCBI Taxonomy" id="157072"/>
    <lineage>
        <taxon>Eukaryota</taxon>
        <taxon>Sar</taxon>
        <taxon>Stramenopiles</taxon>
        <taxon>Oomycota</taxon>
        <taxon>Saprolegniomycetes</taxon>
        <taxon>Saprolegniales</taxon>
        <taxon>Verrucalvaceae</taxon>
        <taxon>Aphanomyces</taxon>
    </lineage>
</organism>
<feature type="domain" description="Cation efflux protein cytoplasmic" evidence="11">
    <location>
        <begin position="322"/>
        <end position="402"/>
    </location>
</feature>
<dbReference type="SUPFAM" id="SSF161111">
    <property type="entry name" value="Cation efflux protein transmembrane domain-like"/>
    <property type="match status" value="1"/>
</dbReference>
<evidence type="ECO:0000256" key="2">
    <source>
        <dbReference type="ARBA" id="ARBA00008873"/>
    </source>
</evidence>
<name>A0A024TB43_9STRA</name>
<sequence length="421" mass="44645">MAASSCTEASAQSRLLATCAVAVMVMLAEFVGGYVADSLAIMSDAAHMGTDVLGLVVSLVAVRLVRCPRTATMPFGYKRAEVVGALASIVFLWVVTGCLVYSAVRRMHHVLATPDAMDNEAVDGKLMFVVAAIALTANVAMLFILGHEHHGHSHGGHGHGDAKHGHCHGGAGHCHGDGDHGRSHCHSHARWDHGRHSASPVLPDDNGDCRASIEHHKHGTTSSDVKDLPNELGTPQVQYQACADAPDHDGVDNLNLRAAYIHILGDFLQNIGVLVAGAVIWWRPSWHVVDPILTCVFGGIVVCTTFGILRTSISIIMEASPSHMDPNEVDAFLHSLQPVQSTHDLRVWSIGSSTYALCVHVVVRAPVAGNVPGDGGAVVAAISRDLQRRYHGLDFTTIQVEDEACACISGTLCAEDARGAV</sequence>
<reference evidence="12" key="1">
    <citation type="submission" date="2013-12" db="EMBL/GenBank/DDBJ databases">
        <title>The Genome Sequence of Aphanomyces invadans NJM9701.</title>
        <authorList>
            <consortium name="The Broad Institute Genomics Platform"/>
            <person name="Russ C."/>
            <person name="Tyler B."/>
            <person name="van West P."/>
            <person name="Dieguez-Uribeondo J."/>
            <person name="Young S.K."/>
            <person name="Zeng Q."/>
            <person name="Gargeya S."/>
            <person name="Fitzgerald M."/>
            <person name="Abouelleil A."/>
            <person name="Alvarado L."/>
            <person name="Chapman S.B."/>
            <person name="Gainer-Dewar J."/>
            <person name="Goldberg J."/>
            <person name="Griggs A."/>
            <person name="Gujja S."/>
            <person name="Hansen M."/>
            <person name="Howarth C."/>
            <person name="Imamovic A."/>
            <person name="Ireland A."/>
            <person name="Larimer J."/>
            <person name="McCowan C."/>
            <person name="Murphy C."/>
            <person name="Pearson M."/>
            <person name="Poon T.W."/>
            <person name="Priest M."/>
            <person name="Roberts A."/>
            <person name="Saif S."/>
            <person name="Shea T."/>
            <person name="Sykes S."/>
            <person name="Wortman J."/>
            <person name="Nusbaum C."/>
            <person name="Birren B."/>
        </authorList>
    </citation>
    <scope>NUCLEOTIDE SEQUENCE [LARGE SCALE GENOMIC DNA]</scope>
    <source>
        <strain evidence="12">NJM9701</strain>
    </source>
</reference>
<dbReference type="InterPro" id="IPR050681">
    <property type="entry name" value="CDF/SLC30A"/>
</dbReference>
<evidence type="ECO:0000256" key="4">
    <source>
        <dbReference type="ARBA" id="ARBA00022692"/>
    </source>
</evidence>
<feature type="transmembrane region" description="Helical" evidence="9">
    <location>
        <begin position="288"/>
        <end position="309"/>
    </location>
</feature>
<dbReference type="AlphaFoldDB" id="A0A024TB43"/>
<feature type="transmembrane region" description="Helical" evidence="9">
    <location>
        <begin position="124"/>
        <end position="145"/>
    </location>
</feature>
<evidence type="ECO:0000256" key="9">
    <source>
        <dbReference type="SAM" id="Phobius"/>
    </source>
</evidence>
<evidence type="ECO:0000256" key="5">
    <source>
        <dbReference type="ARBA" id="ARBA00022906"/>
    </source>
</evidence>
<keyword evidence="5" id="KW-0862">Zinc</keyword>
<proteinExistence type="inferred from homology"/>
<evidence type="ECO:0000256" key="3">
    <source>
        <dbReference type="ARBA" id="ARBA00022448"/>
    </source>
</evidence>
<protein>
    <recommendedName>
        <fullName evidence="13">Cation diffusion facilitator family transporter</fullName>
    </recommendedName>
</protein>
<dbReference type="Pfam" id="PF16916">
    <property type="entry name" value="ZT_dimer"/>
    <property type="match status" value="1"/>
</dbReference>
<evidence type="ECO:0000256" key="8">
    <source>
        <dbReference type="ARBA" id="ARBA00023136"/>
    </source>
</evidence>
<keyword evidence="7" id="KW-0406">Ion transport</keyword>
<keyword evidence="8 9" id="KW-0472">Membrane</keyword>
<dbReference type="InterPro" id="IPR027470">
    <property type="entry name" value="Cation_efflux_CTD"/>
</dbReference>
<dbReference type="InterPro" id="IPR027469">
    <property type="entry name" value="Cation_efflux_TMD_sf"/>
</dbReference>
<keyword evidence="3" id="KW-0813">Transport</keyword>
<evidence type="ECO:0000313" key="12">
    <source>
        <dbReference type="EMBL" id="ETV90557.1"/>
    </source>
</evidence>
<evidence type="ECO:0000259" key="11">
    <source>
        <dbReference type="Pfam" id="PF16916"/>
    </source>
</evidence>
<dbReference type="GO" id="GO:0005385">
    <property type="term" value="F:zinc ion transmembrane transporter activity"/>
    <property type="evidence" value="ECO:0007669"/>
    <property type="project" value="TreeGrafter"/>
</dbReference>
<evidence type="ECO:0000259" key="10">
    <source>
        <dbReference type="Pfam" id="PF01545"/>
    </source>
</evidence>
<dbReference type="GeneID" id="20091732"/>
<gene>
    <name evidence="12" type="ORF">H310_14682</name>
</gene>
<dbReference type="PANTHER" id="PTHR11562">
    <property type="entry name" value="CATION EFFLUX PROTEIN/ ZINC TRANSPORTER"/>
    <property type="match status" value="1"/>
</dbReference>
<dbReference type="NCBIfam" id="TIGR01297">
    <property type="entry name" value="CDF"/>
    <property type="match status" value="1"/>
</dbReference>
<keyword evidence="5" id="KW-0864">Zinc transport</keyword>
<dbReference type="InterPro" id="IPR058533">
    <property type="entry name" value="Cation_efflux_TM"/>
</dbReference>
<dbReference type="InterPro" id="IPR002524">
    <property type="entry name" value="Cation_efflux"/>
</dbReference>
<dbReference type="Pfam" id="PF01545">
    <property type="entry name" value="Cation_efflux"/>
    <property type="match status" value="1"/>
</dbReference>
<dbReference type="STRING" id="157072.A0A024TB43"/>
<dbReference type="OrthoDB" id="9944568at2759"/>
<comment type="subcellular location">
    <subcellularLocation>
        <location evidence="1">Membrane</location>
        <topology evidence="1">Multi-pass membrane protein</topology>
    </subcellularLocation>
</comment>